<dbReference type="RefSeq" id="WP_089995772.1">
    <property type="nucleotide sequence ID" value="NZ_FOIZ01000002.1"/>
</dbReference>
<reference evidence="1 2" key="1">
    <citation type="submission" date="2016-10" db="EMBL/GenBank/DDBJ databases">
        <authorList>
            <person name="de Groot N.N."/>
        </authorList>
    </citation>
    <scope>NUCLEOTIDE SEQUENCE [LARGE SCALE GENOMIC DNA]</scope>
    <source>
        <strain evidence="1 2">DSM 17925</strain>
    </source>
</reference>
<dbReference type="PANTHER" id="PTHR47112">
    <property type="entry name" value="PX DOMAIN-CONTAINING PROTEIN"/>
    <property type="match status" value="1"/>
</dbReference>
<accession>A0A1I0RHV1</accession>
<dbReference type="Proteomes" id="UP000199167">
    <property type="component" value="Unassembled WGS sequence"/>
</dbReference>
<sequence length="219" mass="25450">MFRRPLAPWRKIIPTLQTGDLIFFRGRGWQSRVIEMVTGGVWSHVAMVVEPRDIDPETIHSGLYLWESTTIGGFDIKPGHRFPDTGPMLVDLEKRLEDYFEKWGYYLLSARYLHVERTQEMRTAMAAFINDPEIRDSTYPETSHLMWYYFRERYLTARDEGSFFCSELIAATYQAGGLLPDTPSATSYCPRDFSESGFIPRLCRAELGEEVYMAQSTER</sequence>
<gene>
    <name evidence="1" type="ORF">SAMN04488515_2715</name>
</gene>
<name>A0A1I0RHV1_9RHOB</name>
<dbReference type="AlphaFoldDB" id="A0A1I0RHV1"/>
<dbReference type="Gene3D" id="3.90.1720.10">
    <property type="entry name" value="endopeptidase domain like (from Nostoc punctiforme)"/>
    <property type="match status" value="1"/>
</dbReference>
<keyword evidence="2" id="KW-1185">Reference proteome</keyword>
<evidence type="ECO:0000313" key="1">
    <source>
        <dbReference type="EMBL" id="SEW40507.1"/>
    </source>
</evidence>
<proteinExistence type="predicted"/>
<evidence type="ECO:0000313" key="2">
    <source>
        <dbReference type="Proteomes" id="UP000199167"/>
    </source>
</evidence>
<dbReference type="EMBL" id="FOIZ01000002">
    <property type="protein sequence ID" value="SEW40507.1"/>
    <property type="molecule type" value="Genomic_DNA"/>
</dbReference>
<dbReference type="PANTHER" id="PTHR47112:SF1">
    <property type="entry name" value="PX DOMAIN-CONTAINING PROTEIN"/>
    <property type="match status" value="1"/>
</dbReference>
<organism evidence="1 2">
    <name type="scientific">Cognatiyoonia koreensis</name>
    <dbReference type="NCBI Taxonomy" id="364200"/>
    <lineage>
        <taxon>Bacteria</taxon>
        <taxon>Pseudomonadati</taxon>
        <taxon>Pseudomonadota</taxon>
        <taxon>Alphaproteobacteria</taxon>
        <taxon>Rhodobacterales</taxon>
        <taxon>Paracoccaceae</taxon>
        <taxon>Cognatiyoonia</taxon>
    </lineage>
</organism>
<dbReference type="InterPro" id="IPR038765">
    <property type="entry name" value="Papain-like_cys_pep_sf"/>
</dbReference>
<protein>
    <recommendedName>
        <fullName evidence="3">Permuted papain-like amidase enzyme, YaeF/YiiX, C92 family</fullName>
    </recommendedName>
</protein>
<dbReference type="OrthoDB" id="8479041at2"/>
<evidence type="ECO:0008006" key="3">
    <source>
        <dbReference type="Google" id="ProtNLM"/>
    </source>
</evidence>
<dbReference type="SUPFAM" id="SSF54001">
    <property type="entry name" value="Cysteine proteinases"/>
    <property type="match status" value="1"/>
</dbReference>